<protein>
    <submittedName>
        <fullName evidence="2">MinD/ParA/CobQ/CobA-like protein</fullName>
        <ecNumber evidence="2">3.6.-.-</ecNumber>
    </submittedName>
</protein>
<dbReference type="Pfam" id="PF13614">
    <property type="entry name" value="AAA_31"/>
    <property type="match status" value="1"/>
</dbReference>
<comment type="caution">
    <text evidence="2">The sequence shown here is derived from an EMBL/GenBank/DDBJ whole genome shotgun (WGS) entry which is preliminary data.</text>
</comment>
<evidence type="ECO:0000313" key="2">
    <source>
        <dbReference type="EMBL" id="TWU64537.1"/>
    </source>
</evidence>
<accession>A0A5C6FN47</accession>
<dbReference type="RefSeq" id="WP_146410203.1">
    <property type="nucleotide sequence ID" value="NZ_SJPZ01000001.1"/>
</dbReference>
<reference evidence="2 3" key="1">
    <citation type="submission" date="2019-02" db="EMBL/GenBank/DDBJ databases">
        <title>Deep-cultivation of Planctomycetes and their phenomic and genomic characterization uncovers novel biology.</title>
        <authorList>
            <person name="Wiegand S."/>
            <person name="Jogler M."/>
            <person name="Boedeker C."/>
            <person name="Pinto D."/>
            <person name="Vollmers J."/>
            <person name="Rivas-Marin E."/>
            <person name="Kohn T."/>
            <person name="Peeters S.H."/>
            <person name="Heuer A."/>
            <person name="Rast P."/>
            <person name="Oberbeckmann S."/>
            <person name="Bunk B."/>
            <person name="Jeske O."/>
            <person name="Meyerdierks A."/>
            <person name="Storesund J.E."/>
            <person name="Kallscheuer N."/>
            <person name="Luecker S."/>
            <person name="Lage O.M."/>
            <person name="Pohl T."/>
            <person name="Merkel B.J."/>
            <person name="Hornburger P."/>
            <person name="Mueller R.-W."/>
            <person name="Bruemmer F."/>
            <person name="Labrenz M."/>
            <person name="Spormann A.M."/>
            <person name="Op Den Camp H."/>
            <person name="Overmann J."/>
            <person name="Amann R."/>
            <person name="Jetten M.S.M."/>
            <person name="Mascher T."/>
            <person name="Medema M.H."/>
            <person name="Devos D.P."/>
            <person name="Kaster A.-K."/>
            <person name="Ovreas L."/>
            <person name="Rohde M."/>
            <person name="Galperin M.Y."/>
            <person name="Jogler C."/>
        </authorList>
    </citation>
    <scope>NUCLEOTIDE SEQUENCE [LARGE SCALE GENOMIC DNA]</scope>
    <source>
        <strain evidence="2 3">V7</strain>
    </source>
</reference>
<feature type="domain" description="AAA" evidence="1">
    <location>
        <begin position="5"/>
        <end position="182"/>
    </location>
</feature>
<dbReference type="InterPro" id="IPR050678">
    <property type="entry name" value="DNA_Partitioning_ATPase"/>
</dbReference>
<organism evidence="2 3">
    <name type="scientific">Crateriforma conspicua</name>
    <dbReference type="NCBI Taxonomy" id="2527996"/>
    <lineage>
        <taxon>Bacteria</taxon>
        <taxon>Pseudomonadati</taxon>
        <taxon>Planctomycetota</taxon>
        <taxon>Planctomycetia</taxon>
        <taxon>Planctomycetales</taxon>
        <taxon>Planctomycetaceae</taxon>
        <taxon>Crateriforma</taxon>
    </lineage>
</organism>
<sequence length="275" mass="30860">MSAFVLTLYARKGGVGRTLMSQNLAGACAEHGGKVLVIDLDPQASVSKNFFGRDFVSRLRPYQTTAALFDESRDPDFSELVHKTKVDEIEIAPSSDFLEPFDLPNPTERGEMQFAVRDFVEAVRGDFHLILIDTPPNVSNLLAWGALMASDFVVTPVQPEKNSCEGVLDVKQRLHFALRNGNSELVDLGYFINNMDARTTQHRIMEEELRQLYGSQVFDTVIYRRTEFQNTQHAHRPITHESPSSAEAGIIRDLLHEIVERVDLETQKSIARGAA</sequence>
<dbReference type="Gene3D" id="3.40.50.300">
    <property type="entry name" value="P-loop containing nucleotide triphosphate hydrolases"/>
    <property type="match status" value="1"/>
</dbReference>
<dbReference type="OrthoDB" id="9815116at2"/>
<dbReference type="SUPFAM" id="SSF52540">
    <property type="entry name" value="P-loop containing nucleoside triphosphate hydrolases"/>
    <property type="match status" value="1"/>
</dbReference>
<evidence type="ECO:0000259" key="1">
    <source>
        <dbReference type="Pfam" id="PF13614"/>
    </source>
</evidence>
<dbReference type="PANTHER" id="PTHR13696:SF99">
    <property type="entry name" value="COBYRINIC ACID AC-DIAMIDE SYNTHASE"/>
    <property type="match status" value="1"/>
</dbReference>
<dbReference type="InterPro" id="IPR025669">
    <property type="entry name" value="AAA_dom"/>
</dbReference>
<dbReference type="InterPro" id="IPR027417">
    <property type="entry name" value="P-loop_NTPase"/>
</dbReference>
<name>A0A5C6FN47_9PLAN</name>
<dbReference type="PANTHER" id="PTHR13696">
    <property type="entry name" value="P-LOOP CONTAINING NUCLEOSIDE TRIPHOSPHATE HYDROLASE"/>
    <property type="match status" value="1"/>
</dbReference>
<dbReference type="GO" id="GO:0016787">
    <property type="term" value="F:hydrolase activity"/>
    <property type="evidence" value="ECO:0007669"/>
    <property type="project" value="UniProtKB-KW"/>
</dbReference>
<gene>
    <name evidence="2" type="ORF">V7x_00810</name>
</gene>
<dbReference type="AlphaFoldDB" id="A0A5C6FN47"/>
<dbReference type="Proteomes" id="UP000316476">
    <property type="component" value="Unassembled WGS sequence"/>
</dbReference>
<dbReference type="CDD" id="cd02042">
    <property type="entry name" value="ParAB_family"/>
    <property type="match status" value="1"/>
</dbReference>
<keyword evidence="2" id="KW-0378">Hydrolase</keyword>
<evidence type="ECO:0000313" key="3">
    <source>
        <dbReference type="Proteomes" id="UP000316476"/>
    </source>
</evidence>
<proteinExistence type="predicted"/>
<dbReference type="EMBL" id="SJPZ01000001">
    <property type="protein sequence ID" value="TWU64537.1"/>
    <property type="molecule type" value="Genomic_DNA"/>
</dbReference>
<dbReference type="EC" id="3.6.-.-" evidence="2"/>